<dbReference type="InterPro" id="IPR038731">
    <property type="entry name" value="RgtA/B/C-like"/>
</dbReference>
<dbReference type="Proteomes" id="UP000064249">
    <property type="component" value="Unassembled WGS sequence"/>
</dbReference>
<evidence type="ECO:0000313" key="11">
    <source>
        <dbReference type="Proteomes" id="UP000064249"/>
    </source>
</evidence>
<dbReference type="AlphaFoldDB" id="A0A101FX61"/>
<dbReference type="Pfam" id="PF13231">
    <property type="entry name" value="PMT_2"/>
    <property type="match status" value="1"/>
</dbReference>
<feature type="transmembrane region" description="Helical" evidence="8">
    <location>
        <begin position="333"/>
        <end position="355"/>
    </location>
</feature>
<evidence type="ECO:0000259" key="9">
    <source>
        <dbReference type="Pfam" id="PF13231"/>
    </source>
</evidence>
<keyword evidence="5 8" id="KW-0812">Transmembrane</keyword>
<feature type="non-terminal residue" evidence="10">
    <location>
        <position position="1"/>
    </location>
</feature>
<feature type="transmembrane region" description="Helical" evidence="8">
    <location>
        <begin position="415"/>
        <end position="434"/>
    </location>
</feature>
<feature type="transmembrane region" description="Helical" evidence="8">
    <location>
        <begin position="300"/>
        <end position="321"/>
    </location>
</feature>
<keyword evidence="4" id="KW-0808">Transferase</keyword>
<evidence type="ECO:0000256" key="1">
    <source>
        <dbReference type="ARBA" id="ARBA00004651"/>
    </source>
</evidence>
<evidence type="ECO:0000256" key="6">
    <source>
        <dbReference type="ARBA" id="ARBA00022989"/>
    </source>
</evidence>
<dbReference type="PANTHER" id="PTHR33908:SF11">
    <property type="entry name" value="MEMBRANE PROTEIN"/>
    <property type="match status" value="1"/>
</dbReference>
<keyword evidence="2" id="KW-1003">Cell membrane</keyword>
<evidence type="ECO:0000256" key="8">
    <source>
        <dbReference type="SAM" id="Phobius"/>
    </source>
</evidence>
<feature type="transmembrane region" description="Helical" evidence="8">
    <location>
        <begin position="213"/>
        <end position="230"/>
    </location>
</feature>
<dbReference type="GO" id="GO:0009103">
    <property type="term" value="P:lipopolysaccharide biosynthetic process"/>
    <property type="evidence" value="ECO:0007669"/>
    <property type="project" value="UniProtKB-ARBA"/>
</dbReference>
<feature type="transmembrane region" description="Helical" evidence="8">
    <location>
        <begin position="236"/>
        <end position="255"/>
    </location>
</feature>
<dbReference type="GO" id="GO:0005886">
    <property type="term" value="C:plasma membrane"/>
    <property type="evidence" value="ECO:0007669"/>
    <property type="project" value="UniProtKB-SubCell"/>
</dbReference>
<evidence type="ECO:0000313" key="10">
    <source>
        <dbReference type="EMBL" id="KUK46042.1"/>
    </source>
</evidence>
<feature type="transmembrane region" description="Helical" evidence="8">
    <location>
        <begin position="20"/>
        <end position="38"/>
    </location>
</feature>
<feature type="domain" description="Glycosyltransferase RgtA/B/C/D-like" evidence="9">
    <location>
        <begin position="189"/>
        <end position="351"/>
    </location>
</feature>
<comment type="caution">
    <text evidence="10">The sequence shown here is derived from an EMBL/GenBank/DDBJ whole genome shotgun (WGS) entry which is preliminary data.</text>
</comment>
<dbReference type="EMBL" id="LGFU01000084">
    <property type="protein sequence ID" value="KUK46042.1"/>
    <property type="molecule type" value="Genomic_DNA"/>
</dbReference>
<accession>A0A101FX61</accession>
<reference evidence="10 11" key="1">
    <citation type="journal article" date="2015" name="MBio">
        <title>Genome-Resolved Metagenomic Analysis Reveals Roles for Candidate Phyla and Other Microbial Community Members in Biogeochemical Transformations in Oil Reservoirs.</title>
        <authorList>
            <person name="Hu P."/>
            <person name="Tom L."/>
            <person name="Singh A."/>
            <person name="Thomas B.C."/>
            <person name="Baker B.J."/>
            <person name="Piceno Y.M."/>
            <person name="Andersen G.L."/>
            <person name="Banfield J.F."/>
        </authorList>
    </citation>
    <scope>NUCLEOTIDE SEQUENCE [LARGE SCALE GENOMIC DNA]</scope>
    <source>
        <strain evidence="10">46_16</strain>
    </source>
</reference>
<feature type="transmembrane region" description="Helical" evidence="8">
    <location>
        <begin position="466"/>
        <end position="488"/>
    </location>
</feature>
<feature type="transmembrane region" description="Helical" evidence="8">
    <location>
        <begin position="90"/>
        <end position="107"/>
    </location>
</feature>
<evidence type="ECO:0000256" key="5">
    <source>
        <dbReference type="ARBA" id="ARBA00022692"/>
    </source>
</evidence>
<dbReference type="PANTHER" id="PTHR33908">
    <property type="entry name" value="MANNOSYLTRANSFERASE YKCB-RELATED"/>
    <property type="match status" value="1"/>
</dbReference>
<dbReference type="InterPro" id="IPR050297">
    <property type="entry name" value="LipidA_mod_glycosyltrf_83"/>
</dbReference>
<feature type="transmembrane region" description="Helical" evidence="8">
    <location>
        <begin position="59"/>
        <end position="78"/>
    </location>
</feature>
<keyword evidence="3" id="KW-0328">Glycosyltransferase</keyword>
<protein>
    <submittedName>
        <fullName evidence="10">Putative membrane protein</fullName>
    </submittedName>
</protein>
<evidence type="ECO:0000256" key="3">
    <source>
        <dbReference type="ARBA" id="ARBA00022676"/>
    </source>
</evidence>
<keyword evidence="6 8" id="KW-1133">Transmembrane helix</keyword>
<proteinExistence type="predicted"/>
<dbReference type="GO" id="GO:0016763">
    <property type="term" value="F:pentosyltransferase activity"/>
    <property type="evidence" value="ECO:0007669"/>
    <property type="project" value="TreeGrafter"/>
</dbReference>
<evidence type="ECO:0000256" key="4">
    <source>
        <dbReference type="ARBA" id="ARBA00022679"/>
    </source>
</evidence>
<feature type="transmembrane region" description="Helical" evidence="8">
    <location>
        <begin position="441"/>
        <end position="460"/>
    </location>
</feature>
<comment type="subcellular location">
    <subcellularLocation>
        <location evidence="1">Cell membrane</location>
        <topology evidence="1">Multi-pass membrane protein</topology>
    </subcellularLocation>
</comment>
<evidence type="ECO:0000256" key="2">
    <source>
        <dbReference type="ARBA" id="ARBA00022475"/>
    </source>
</evidence>
<gene>
    <name evidence="10" type="ORF">XD73_1083</name>
</gene>
<feature type="transmembrane region" description="Helical" evidence="8">
    <location>
        <begin position="128"/>
        <end position="149"/>
    </location>
</feature>
<keyword evidence="7 8" id="KW-0472">Membrane</keyword>
<name>A0A101FX61_9CHLR</name>
<sequence>LILGLMAQLTFEPSPGRSPWPGIFLYLTAGGCLLASILRHEWRLPDLKPDQEEPMSTAFRLDFFLIGLLLAILAFVLFGSGNFGLLNTSLWLLSIVFVFLSFGKTIKKERQSLKDILSRIKAENWRIYISRWTIIVLGVIAIILFFNFYRLDSVPPEMVSDQAEKLMDINDILNGSRAVYFPRNTGREPIHFYLTALFMAIFNLEVSFLNLKIVAVFANLLTLFFIYLLGKEIGNKWVGLGAALFAGMAYWPLLFTRLALRIPYYPLFVAPVMYFMVRGLRRQDVMDILLTGLFLGLGLYGYTPFRIVPIFVVLGTIIYIVHKPAENKRLQTIFALALITLVSLVVFVPLLRYWLANPDLFAYRAFSRLTSMEAGFQKAPTLIFLENFWKASIMFFWDNGVIWAHSIPGRPALEIVSGALYFLGIIGLLVRYIRKRRWVDLFLLVSIPMMMMPSILSLAYPGENPSLNRTAGAVVPVFVVIGLSLETFIRTFRARFSGTFAKIAPAAILGVLVLWSGLNNYDLVFNQYYQIYKASSWNTSEIGDVARFFIESIGSPETTYLVGYPHWVDSRLVAINAGQAGRDFAIFPEQIPATQDDPRAKMFFVNMFDTENIELLDETYPQGALWKHDSEVENKDFMIFFVPPTQGTGANDN</sequence>
<organism evidence="10 11">
    <name type="scientific">Anaerolinea thermophila</name>
    <dbReference type="NCBI Taxonomy" id="167964"/>
    <lineage>
        <taxon>Bacteria</taxon>
        <taxon>Bacillati</taxon>
        <taxon>Chloroflexota</taxon>
        <taxon>Anaerolineae</taxon>
        <taxon>Anaerolineales</taxon>
        <taxon>Anaerolineaceae</taxon>
        <taxon>Anaerolinea</taxon>
    </lineage>
</organism>
<feature type="transmembrane region" description="Helical" evidence="8">
    <location>
        <begin position="500"/>
        <end position="518"/>
    </location>
</feature>
<evidence type="ECO:0000256" key="7">
    <source>
        <dbReference type="ARBA" id="ARBA00023136"/>
    </source>
</evidence>